<keyword evidence="2" id="KW-0808">Transferase</keyword>
<gene>
    <name evidence="2" type="ORF">ETU37_06520</name>
</gene>
<dbReference type="Pfam" id="PF01636">
    <property type="entry name" value="APH"/>
    <property type="match status" value="1"/>
</dbReference>
<feature type="domain" description="Aminoglycoside phosphotransferase" evidence="1">
    <location>
        <begin position="125"/>
        <end position="349"/>
    </location>
</feature>
<dbReference type="SUPFAM" id="SSF56112">
    <property type="entry name" value="Protein kinase-like (PK-like)"/>
    <property type="match status" value="1"/>
</dbReference>
<dbReference type="InterPro" id="IPR002575">
    <property type="entry name" value="Aminoglycoside_PTrfase"/>
</dbReference>
<dbReference type="InterPro" id="IPR011009">
    <property type="entry name" value="Kinase-like_dom_sf"/>
</dbReference>
<dbReference type="Proteomes" id="UP000291189">
    <property type="component" value="Unassembled WGS sequence"/>
</dbReference>
<dbReference type="AlphaFoldDB" id="A0A4Q5J6R5"/>
<protein>
    <submittedName>
        <fullName evidence="2">Aminoglycoside phosphotransferase</fullName>
    </submittedName>
</protein>
<dbReference type="OrthoDB" id="3812485at2"/>
<comment type="caution">
    <text evidence="2">The sequence shown here is derived from an EMBL/GenBank/DDBJ whole genome shotgun (WGS) entry which is preliminary data.</text>
</comment>
<evidence type="ECO:0000313" key="2">
    <source>
        <dbReference type="EMBL" id="RYU13479.1"/>
    </source>
</evidence>
<sequence length="412" mass="45870">MTMRVRRRPVAEPWNCCPSRRSVWRRGSALSVVDVTGHFNTASLGGRRCIEGGLSMTRDSSFKKVVRRHAEQTGQRYTEALSDLEGLSARMNHAPAAEGLLAHLRDRYGIVAVAATRLSVHKTYVFRIDRADGEPWVARAFPPARPRSGVEGDAAILRFLERQGYPAERLAVEDAVSDFGGSTVLVTRFIPSDQLSDGAEKFAMMGDLLGRLHALPLDDAVTRPGGSSGEDPSREGAPRQDLLAALSFLDAVDTKVPVGERERFERLREQVRSADDGHGLPEALLHGNLLHAPDHAVLTSRGPVAINWKASGRGPRLADFAYLIWGTGSWNPRRPNQERVNAAVTAYRRHVEPTREELDRLEGLMYLRTLYLVCFGYRRAMTDGVHFDEWWFIHPREYFSETAAATRAAFGC</sequence>
<evidence type="ECO:0000313" key="3">
    <source>
        <dbReference type="Proteomes" id="UP000291189"/>
    </source>
</evidence>
<keyword evidence="3" id="KW-1185">Reference proteome</keyword>
<dbReference type="Gene3D" id="3.90.1200.10">
    <property type="match status" value="1"/>
</dbReference>
<proteinExistence type="predicted"/>
<dbReference type="EMBL" id="SDPU01000018">
    <property type="protein sequence ID" value="RYU13479.1"/>
    <property type="molecule type" value="Genomic_DNA"/>
</dbReference>
<name>A0A4Q5J6R5_9ACTN</name>
<evidence type="ECO:0000259" key="1">
    <source>
        <dbReference type="Pfam" id="PF01636"/>
    </source>
</evidence>
<organism evidence="2 3">
    <name type="scientific">Nocardioides iriomotensis</name>
    <dbReference type="NCBI Taxonomy" id="715784"/>
    <lineage>
        <taxon>Bacteria</taxon>
        <taxon>Bacillati</taxon>
        <taxon>Actinomycetota</taxon>
        <taxon>Actinomycetes</taxon>
        <taxon>Propionibacteriales</taxon>
        <taxon>Nocardioidaceae</taxon>
        <taxon>Nocardioides</taxon>
    </lineage>
</organism>
<reference evidence="2 3" key="1">
    <citation type="submission" date="2019-01" db="EMBL/GenBank/DDBJ databases">
        <title>Nocardioides guangzhouensis sp. nov., an actinobacterium isolated from soil.</title>
        <authorList>
            <person name="Fu Y."/>
            <person name="Cai Y."/>
            <person name="Lin Z."/>
            <person name="Chen P."/>
        </authorList>
    </citation>
    <scope>NUCLEOTIDE SEQUENCE [LARGE SCALE GENOMIC DNA]</scope>
    <source>
        <strain evidence="2 3">NBRC 105384</strain>
    </source>
</reference>
<dbReference type="GO" id="GO:0016740">
    <property type="term" value="F:transferase activity"/>
    <property type="evidence" value="ECO:0007669"/>
    <property type="project" value="UniProtKB-KW"/>
</dbReference>
<accession>A0A4Q5J6R5</accession>